<reference evidence="3" key="1">
    <citation type="journal article" date="2019" name="Int. J. Syst. Evol. Microbiol.">
        <title>The Global Catalogue of Microorganisms (GCM) 10K type strain sequencing project: providing services to taxonomists for standard genome sequencing and annotation.</title>
        <authorList>
            <consortium name="The Broad Institute Genomics Platform"/>
            <consortium name="The Broad Institute Genome Sequencing Center for Infectious Disease"/>
            <person name="Wu L."/>
            <person name="Ma J."/>
        </authorList>
    </citation>
    <scope>NUCLEOTIDE SEQUENCE [LARGE SCALE GENOMIC DNA]</scope>
    <source>
        <strain evidence="3">KCTC 42662</strain>
    </source>
</reference>
<evidence type="ECO:0008006" key="4">
    <source>
        <dbReference type="Google" id="ProtNLM"/>
    </source>
</evidence>
<feature type="signal peptide" evidence="1">
    <location>
        <begin position="1"/>
        <end position="22"/>
    </location>
</feature>
<dbReference type="RefSeq" id="WP_380906200.1">
    <property type="nucleotide sequence ID" value="NZ_JBHUEG010000018.1"/>
</dbReference>
<keyword evidence="3" id="KW-1185">Reference proteome</keyword>
<evidence type="ECO:0000313" key="2">
    <source>
        <dbReference type="EMBL" id="MFD2549854.1"/>
    </source>
</evidence>
<organism evidence="2 3">
    <name type="scientific">Sphingobacterium suaedae</name>
    <dbReference type="NCBI Taxonomy" id="1686402"/>
    <lineage>
        <taxon>Bacteria</taxon>
        <taxon>Pseudomonadati</taxon>
        <taxon>Bacteroidota</taxon>
        <taxon>Sphingobacteriia</taxon>
        <taxon>Sphingobacteriales</taxon>
        <taxon>Sphingobacteriaceae</taxon>
        <taxon>Sphingobacterium</taxon>
    </lineage>
</organism>
<name>A0ABW5KLK7_9SPHI</name>
<dbReference type="PROSITE" id="PS51257">
    <property type="entry name" value="PROKAR_LIPOPROTEIN"/>
    <property type="match status" value="1"/>
</dbReference>
<dbReference type="Proteomes" id="UP001597545">
    <property type="component" value="Unassembled WGS sequence"/>
</dbReference>
<sequence>MGKKVVYIFFLVSILFFQGCGSGTCNVIPNRSFTTNINQAEHVGVFSTNGWAYINDDYSDINVNNQRTQADPRLIAYDCCSTVDLGAGNQVVVEGFTLVDPVSGAKCLLTDGSPAAVAECPLKPYAVRQNETVFYVQNS</sequence>
<comment type="caution">
    <text evidence="2">The sequence shown here is derived from an EMBL/GenBank/DDBJ whole genome shotgun (WGS) entry which is preliminary data.</text>
</comment>
<proteinExistence type="predicted"/>
<accession>A0ABW5KLK7</accession>
<dbReference type="EMBL" id="JBHULR010000021">
    <property type="protein sequence ID" value="MFD2549854.1"/>
    <property type="molecule type" value="Genomic_DNA"/>
</dbReference>
<feature type="chain" id="PRO_5045340297" description="Rieske domain-containing protein" evidence="1">
    <location>
        <begin position="23"/>
        <end position="139"/>
    </location>
</feature>
<evidence type="ECO:0000256" key="1">
    <source>
        <dbReference type="SAM" id="SignalP"/>
    </source>
</evidence>
<evidence type="ECO:0000313" key="3">
    <source>
        <dbReference type="Proteomes" id="UP001597545"/>
    </source>
</evidence>
<keyword evidence="1" id="KW-0732">Signal</keyword>
<protein>
    <recommendedName>
        <fullName evidence="4">Rieske domain-containing protein</fullName>
    </recommendedName>
</protein>
<gene>
    <name evidence="2" type="ORF">ACFSR5_19575</name>
</gene>